<dbReference type="EMBL" id="MN583270">
    <property type="protein sequence ID" value="QHU24601.1"/>
    <property type="molecule type" value="Genomic_DNA"/>
</dbReference>
<accession>A0A6C0L1M0</accession>
<protein>
    <submittedName>
        <fullName evidence="2">Uncharacterized protein</fullName>
    </submittedName>
</protein>
<keyword evidence="2" id="KW-0614">Plasmid</keyword>
<evidence type="ECO:0000256" key="1">
    <source>
        <dbReference type="SAM" id="MobiDB-lite"/>
    </source>
</evidence>
<dbReference type="AlphaFoldDB" id="A0A6C0L1M0"/>
<proteinExistence type="predicted"/>
<name>A0A6C0L1M0_PSEAI</name>
<organism evidence="2">
    <name type="scientific">Pseudomonas aeruginosa</name>
    <dbReference type="NCBI Taxonomy" id="287"/>
    <lineage>
        <taxon>Bacteria</taxon>
        <taxon>Pseudomonadati</taxon>
        <taxon>Pseudomonadota</taxon>
        <taxon>Gammaproteobacteria</taxon>
        <taxon>Pseudomonadales</taxon>
        <taxon>Pseudomonadaceae</taxon>
        <taxon>Pseudomonas</taxon>
    </lineage>
</organism>
<reference evidence="2" key="1">
    <citation type="submission" date="2019-10" db="EMBL/GenBank/DDBJ databases">
        <title>Extensively Drug-Resistant Pseudomonas aeruginosa ST664 clone carrying KPC-2-encoding megaplasmid in a burn clinic.</title>
        <authorList>
            <person name="Li Z."/>
            <person name="Cai Z."/>
            <person name="Cai Z."/>
            <person name="Zhang Y."/>
            <person name="Fu T."/>
            <person name="Jin Y."/>
            <person name="Cheng Z."/>
            <person name="Jin S."/>
            <person name="Wu W."/>
            <person name="Yang L."/>
            <person name="Bai F."/>
        </authorList>
    </citation>
    <scope>NUCLEOTIDE SEQUENCE</scope>
    <source>
        <strain evidence="2">NK546</strain>
        <plasmid evidence="2">pNK546b</plasmid>
    </source>
</reference>
<geneLocation type="plasmid" evidence="2">
    <name>pNK546b</name>
</geneLocation>
<evidence type="ECO:0000313" key="2">
    <source>
        <dbReference type="EMBL" id="QHU24601.1"/>
    </source>
</evidence>
<feature type="region of interest" description="Disordered" evidence="1">
    <location>
        <begin position="19"/>
        <end position="39"/>
    </location>
</feature>
<sequence>MEVVQQPVGQISKAISCPTRERGTPKISPLFPITDSIAA</sequence>